<dbReference type="EMBL" id="OA566717">
    <property type="protein sequence ID" value="CAD7199333.1"/>
    <property type="molecule type" value="Genomic_DNA"/>
</dbReference>
<reference evidence="2" key="1">
    <citation type="submission" date="2020-11" db="EMBL/GenBank/DDBJ databases">
        <authorList>
            <person name="Tran Van P."/>
        </authorList>
    </citation>
    <scope>NUCLEOTIDE SEQUENCE</scope>
</reference>
<evidence type="ECO:0000256" key="1">
    <source>
        <dbReference type="SAM" id="MobiDB-lite"/>
    </source>
</evidence>
<dbReference type="InterPro" id="IPR052690">
    <property type="entry name" value="Antho-RFamide"/>
</dbReference>
<feature type="region of interest" description="Disordered" evidence="1">
    <location>
        <begin position="1431"/>
        <end position="1451"/>
    </location>
</feature>
<feature type="region of interest" description="Disordered" evidence="1">
    <location>
        <begin position="1684"/>
        <end position="1706"/>
    </location>
</feature>
<feature type="region of interest" description="Disordered" evidence="1">
    <location>
        <begin position="47"/>
        <end position="77"/>
    </location>
</feature>
<sequence length="1775" mass="199321">MRLGTHVYSSPAVSLVLTDSSQLTFDSQHLGIGKVELEEVNPHFRGGRVENHLGKNHPQFTRPRFEPRSSRPQQSSFNTTSALANYATEAVALWLLWLLTDSSQLTSGSQHLVIFRAVIQVNLARKCLIAPLQHFLRTVGVNFSLSPTRDCIHRACPPIVQVVCACNDIMRLTWTRTNCKTTSRLYNDPPPPLTEPYHKRGKKVRVGGLLRSVSLYSLLFRQQCGKQSSVGAAQLGHNCKLVWGRVPRAVGTRFVSSGKPPSVHPTEIRTSISPSSAVELNTTSEASNDLYLRWGGTRPDEKPCTVTVERAEPRFTQNNNKVMESCLLFFPHGCNISQNWEGLGIGKVELEEVNPHLRGWRVENHLGKTTPQFTRPRFEPRSPHLSAVEQLNTTSALANYAAEAGSEPTFEWRESGKPFRKNHPPVHPTEIRTSISPSSAVELNTTSALANYATEADNTTTKVALHTYQHGCSEIELVKELRYEYMDLENISDVLLFHVPQHVDEPLEVAIYPGVSVGGCPEDQIVEDRGVGRHTYTSPDHHSHLKLVPILVTTSERTLQSNLGQYRNRLITRVKVVPQLPGPRTLGLDVARQEVLVGGRRQGERVELLGLEGGARQSHPLTGQVLEVGRTVELDSDHSVDDAWSDKEEPEPRRSGETRQSMDQAQDVEHYIELVRRPEEPVRLLPDHGVREHEYDDHHHEQYKKRQRERYKQRQREIYTSKDKERDTSKDKERDTSKDKERYIQAKTKRDIYKQRQREIYTSKDKEGDTRKDKEGDTSKDKERDTSKDKERDTSKDKEGDTSKDKEGDTSKDKERDTSKDKERYIQAKTKREIQAKTKREIQERTKREIQAKTKREIQAKTKRERYKQRQREIYKKGQRGRYKKGQREIYTSKDKERDTSKDKEREIQAKTNRDIQAKTKRELPEADAGLVVGGEVHLVGLGADVVEVDDVPHRVQQGKEESSARRDLVELDVGVQGDVLLHGELLQLGQQVPRHGQQEEAVAEREGGRGASGDGDTHAHDVAQVRVLGHERVSRDAVPLPQQPVAPPFLWRLDVETQYGAPITTDKANHLATLVDVSKKFCLAPLQSKPMATKSPLYSFIMTLKSFVLEHAVYQFRYVIVREAGGTSDLHKRPQHLGQFAFVDHAIPVVVTHVEDYPQFVFGLTSREEYDEIRPSPSLSTILNIFMTNTASDFIPKALANSLLERDVLMTVITSPSIPSSDLRRFSPGRRPNVRAYASLKKCSSLFCLLSRVSALARMVSLGDWTLTRCFLWELRNASSLDTNLRREPRLSNSSTRSWSRGTLMRTMGYLRFLQRDGVAVLEADGPQFLALPVHGVYGGLGTKLELDEPPVIGVHPLAHRHLVHRLGAGVVLQLLLLHLEAAPASVLQLHDAVAGACAHDGDEPEEHACVDVHQLTALKVKTISWNQTRDTSSQSADMAPAELRGKPPTLRRTGISIPIPPMQFHLFASVTPFDNLLTEAVHPTEIRTSISPSSAVELNMTSALANYDTEAVIKASEVLARLQETVVQLKRLRAGVPLPPEENILLDLFGLDVRAFHDDVIQVDVTDLFDFFFGENSEPGYKPTHRNGLFFHHTLVTVDHSPALSVFEPETISVPDPGKLLLDDGREEFSRTVPGLQHAPYVHVYVVQTVGVGGGQDSEEVGLGREQRRINLRPFLDLRQTEVRSGGGKNGSTVVPPSHDVEGAQISPGELHRAEELVPDVGTKNGVLSLGYLRGHPHQEFFQCVLSQDILREQGITVVSELMDIGMADIRTF</sequence>
<protein>
    <submittedName>
        <fullName evidence="2">Uncharacterized protein</fullName>
    </submittedName>
</protein>
<dbReference type="PANTHER" id="PTHR31709:SF3">
    <property type="entry name" value="LEUCINE ZIPPER PROTEIN 4-RELATED"/>
    <property type="match status" value="1"/>
</dbReference>
<evidence type="ECO:0000313" key="2">
    <source>
        <dbReference type="EMBL" id="CAD7199333.1"/>
    </source>
</evidence>
<feature type="compositionally biased region" description="Basic and acidic residues" evidence="1">
    <location>
        <begin position="679"/>
        <end position="700"/>
    </location>
</feature>
<organism evidence="2">
    <name type="scientific">Timema douglasi</name>
    <name type="common">Walking stick</name>
    <dbReference type="NCBI Taxonomy" id="61478"/>
    <lineage>
        <taxon>Eukaryota</taxon>
        <taxon>Metazoa</taxon>
        <taxon>Ecdysozoa</taxon>
        <taxon>Arthropoda</taxon>
        <taxon>Hexapoda</taxon>
        <taxon>Insecta</taxon>
        <taxon>Pterygota</taxon>
        <taxon>Neoptera</taxon>
        <taxon>Polyneoptera</taxon>
        <taxon>Phasmatodea</taxon>
        <taxon>Timematodea</taxon>
        <taxon>Timematoidea</taxon>
        <taxon>Timematidae</taxon>
        <taxon>Timema</taxon>
    </lineage>
</organism>
<feature type="compositionally biased region" description="Basic and acidic residues" evidence="1">
    <location>
        <begin position="997"/>
        <end position="1009"/>
    </location>
</feature>
<feature type="compositionally biased region" description="Basic and acidic residues" evidence="1">
    <location>
        <begin position="710"/>
        <end position="876"/>
    </location>
</feature>
<gene>
    <name evidence="2" type="ORF">TDIB3V08_LOCUS5584</name>
</gene>
<feature type="compositionally biased region" description="Basic and acidic residues" evidence="1">
    <location>
        <begin position="886"/>
        <end position="910"/>
    </location>
</feature>
<feature type="region of interest" description="Disordered" evidence="1">
    <location>
        <begin position="992"/>
        <end position="1019"/>
    </location>
</feature>
<proteinExistence type="predicted"/>
<feature type="compositionally biased region" description="Basic and acidic residues" evidence="1">
    <location>
        <begin position="636"/>
        <end position="657"/>
    </location>
</feature>
<feature type="region of interest" description="Disordered" evidence="1">
    <location>
        <begin position="679"/>
        <end position="910"/>
    </location>
</feature>
<accession>A0A7R8VIQ4</accession>
<feature type="region of interest" description="Disordered" evidence="1">
    <location>
        <begin position="636"/>
        <end position="666"/>
    </location>
</feature>
<name>A0A7R8VIQ4_TIMDO</name>
<dbReference type="PANTHER" id="PTHR31709">
    <property type="entry name" value="LEUCINE ZIPPER PROTEIN 4-RELATED"/>
    <property type="match status" value="1"/>
</dbReference>